<keyword evidence="1" id="KW-0811">Translocation</keyword>
<evidence type="ECO:0000313" key="3">
    <source>
        <dbReference type="EMBL" id="OAF71621.1"/>
    </source>
</evidence>
<dbReference type="PANTHER" id="PTHR12210">
    <property type="entry name" value="DULLARD PROTEIN PHOSPHATASE"/>
    <property type="match status" value="1"/>
</dbReference>
<proteinExistence type="inferred from homology"/>
<evidence type="ECO:0000313" key="4">
    <source>
        <dbReference type="Proteomes" id="UP000078046"/>
    </source>
</evidence>
<dbReference type="SMART" id="SM00577">
    <property type="entry name" value="CPDc"/>
    <property type="match status" value="1"/>
</dbReference>
<dbReference type="Proteomes" id="UP000078046">
    <property type="component" value="Unassembled WGS sequence"/>
</dbReference>
<keyword evidence="1" id="KW-0653">Protein transport</keyword>
<dbReference type="SUPFAM" id="SSF56784">
    <property type="entry name" value="HAD-like"/>
    <property type="match status" value="1"/>
</dbReference>
<dbReference type="Pfam" id="PF03031">
    <property type="entry name" value="NIF"/>
    <property type="match status" value="1"/>
</dbReference>
<comment type="caution">
    <text evidence="3">The sequence shown here is derived from an EMBL/GenBank/DDBJ whole genome shotgun (WGS) entry which is preliminary data.</text>
</comment>
<keyword evidence="1" id="KW-0809">Transit peptide</keyword>
<dbReference type="InterPro" id="IPR050365">
    <property type="entry name" value="TIM50"/>
</dbReference>
<reference evidence="3 4" key="1">
    <citation type="submission" date="2016-04" db="EMBL/GenBank/DDBJ databases">
        <title>The genome of Intoshia linei affirms orthonectids as highly simplified spiralians.</title>
        <authorList>
            <person name="Mikhailov K.V."/>
            <person name="Slusarev G.S."/>
            <person name="Nikitin M.A."/>
            <person name="Logacheva M.D."/>
            <person name="Penin A."/>
            <person name="Aleoshin V."/>
            <person name="Panchin Y.V."/>
        </authorList>
    </citation>
    <scope>NUCLEOTIDE SEQUENCE [LARGE SCALE GENOMIC DNA]</scope>
    <source>
        <strain evidence="3">Intl2013</strain>
        <tissue evidence="3">Whole animal</tissue>
    </source>
</reference>
<sequence length="165" mass="19396">MMHDFINSDKSENLITTEDDRPVLFLDLDETLVCSKDYPTIIVRPGIRHFLRLMSTTYKMNIFSHGKKSYVMEVAKLLDPRKMFFSEIYSREHCDMLRQDPVKNLDKFSSNLEKTVLPRNLIMVKAFNGSLSDHTLMNLGKILMELSHYKNFQDFIHQCVQEVVE</sequence>
<dbReference type="InterPro" id="IPR036412">
    <property type="entry name" value="HAD-like_sf"/>
</dbReference>
<dbReference type="Gene3D" id="3.40.50.1000">
    <property type="entry name" value="HAD superfamily/HAD-like"/>
    <property type="match status" value="1"/>
</dbReference>
<dbReference type="GO" id="GO:0015031">
    <property type="term" value="P:protein transport"/>
    <property type="evidence" value="ECO:0007669"/>
    <property type="project" value="UniProtKB-KW"/>
</dbReference>
<protein>
    <recommendedName>
        <fullName evidence="1">Mitochondrial import inner membrane translocase subunit TIM50</fullName>
    </recommendedName>
</protein>
<keyword evidence="4" id="KW-1185">Reference proteome</keyword>
<dbReference type="EMBL" id="LWCA01000037">
    <property type="protein sequence ID" value="OAF71621.1"/>
    <property type="molecule type" value="Genomic_DNA"/>
</dbReference>
<accession>A0A177BDH1</accession>
<comment type="subunit">
    <text evidence="1">Component of the TIM23 complex.</text>
</comment>
<dbReference type="InterPro" id="IPR004274">
    <property type="entry name" value="FCP1_dom"/>
</dbReference>
<dbReference type="AlphaFoldDB" id="A0A177BDH1"/>
<dbReference type="OrthoDB" id="10249888at2759"/>
<keyword evidence="1" id="KW-0496">Mitochondrion</keyword>
<dbReference type="InterPro" id="IPR023214">
    <property type="entry name" value="HAD_sf"/>
</dbReference>
<dbReference type="GO" id="GO:0005744">
    <property type="term" value="C:TIM23 mitochondrial import inner membrane translocase complex"/>
    <property type="evidence" value="ECO:0007669"/>
    <property type="project" value="UniProtKB-UniRule"/>
</dbReference>
<comment type="function">
    <text evidence="1">Essential component of the TIM23 complex, a complex that mediates the translocation of transit peptide-containing proteins across the mitochondrial inner membrane.</text>
</comment>
<evidence type="ECO:0000259" key="2">
    <source>
        <dbReference type="PROSITE" id="PS50969"/>
    </source>
</evidence>
<feature type="domain" description="FCP1 homology" evidence="2">
    <location>
        <begin position="17"/>
        <end position="165"/>
    </location>
</feature>
<gene>
    <name evidence="3" type="ORF">A3Q56_00595</name>
</gene>
<organism evidence="3 4">
    <name type="scientific">Intoshia linei</name>
    <dbReference type="NCBI Taxonomy" id="1819745"/>
    <lineage>
        <taxon>Eukaryota</taxon>
        <taxon>Metazoa</taxon>
        <taxon>Spiralia</taxon>
        <taxon>Lophotrochozoa</taxon>
        <taxon>Mesozoa</taxon>
        <taxon>Orthonectida</taxon>
        <taxon>Rhopaluridae</taxon>
        <taxon>Intoshia</taxon>
    </lineage>
</organism>
<keyword evidence="1" id="KW-0813">Transport</keyword>
<comment type="subcellular location">
    <subcellularLocation>
        <location evidence="1">Mitochondrion inner membrane</location>
        <topology evidence="1">Single-pass membrane protein</topology>
    </subcellularLocation>
</comment>
<comment type="similarity">
    <text evidence="1">Belongs to the TIM50 family.</text>
</comment>
<name>A0A177BDH1_9BILA</name>
<dbReference type="PROSITE" id="PS50969">
    <property type="entry name" value="FCP1"/>
    <property type="match status" value="1"/>
</dbReference>
<evidence type="ECO:0000256" key="1">
    <source>
        <dbReference type="RuleBase" id="RU365079"/>
    </source>
</evidence>